<evidence type="ECO:0000313" key="2">
    <source>
        <dbReference type="EMBL" id="KAK0638893.1"/>
    </source>
</evidence>
<feature type="region of interest" description="Disordered" evidence="1">
    <location>
        <begin position="21"/>
        <end position="89"/>
    </location>
</feature>
<evidence type="ECO:0000256" key="1">
    <source>
        <dbReference type="SAM" id="MobiDB-lite"/>
    </source>
</evidence>
<organism evidence="2 3">
    <name type="scientific">Cercophora newfieldiana</name>
    <dbReference type="NCBI Taxonomy" id="92897"/>
    <lineage>
        <taxon>Eukaryota</taxon>
        <taxon>Fungi</taxon>
        <taxon>Dikarya</taxon>
        <taxon>Ascomycota</taxon>
        <taxon>Pezizomycotina</taxon>
        <taxon>Sordariomycetes</taxon>
        <taxon>Sordariomycetidae</taxon>
        <taxon>Sordariales</taxon>
        <taxon>Lasiosphaeriaceae</taxon>
        <taxon>Cercophora</taxon>
    </lineage>
</organism>
<protein>
    <submittedName>
        <fullName evidence="2">Uncharacterized protein</fullName>
    </submittedName>
</protein>
<dbReference type="AlphaFoldDB" id="A0AA39XRI6"/>
<keyword evidence="3" id="KW-1185">Reference proteome</keyword>
<gene>
    <name evidence="2" type="ORF">B0T16DRAFT_234407</name>
</gene>
<comment type="caution">
    <text evidence="2">The sequence shown here is derived from an EMBL/GenBank/DDBJ whole genome shotgun (WGS) entry which is preliminary data.</text>
</comment>
<name>A0AA39XRI6_9PEZI</name>
<evidence type="ECO:0000313" key="3">
    <source>
        <dbReference type="Proteomes" id="UP001174936"/>
    </source>
</evidence>
<reference evidence="2" key="1">
    <citation type="submission" date="2023-06" db="EMBL/GenBank/DDBJ databases">
        <title>Genome-scale phylogeny and comparative genomics of the fungal order Sordariales.</title>
        <authorList>
            <consortium name="Lawrence Berkeley National Laboratory"/>
            <person name="Hensen N."/>
            <person name="Bonometti L."/>
            <person name="Westerberg I."/>
            <person name="Brannstrom I.O."/>
            <person name="Guillou S."/>
            <person name="Cros-Aarteil S."/>
            <person name="Calhoun S."/>
            <person name="Haridas S."/>
            <person name="Kuo A."/>
            <person name="Mondo S."/>
            <person name="Pangilinan J."/>
            <person name="Riley R."/>
            <person name="Labutti K."/>
            <person name="Andreopoulos B."/>
            <person name="Lipzen A."/>
            <person name="Chen C."/>
            <person name="Yanf M."/>
            <person name="Daum C."/>
            <person name="Ng V."/>
            <person name="Clum A."/>
            <person name="Steindorff A."/>
            <person name="Ohm R."/>
            <person name="Martin F."/>
            <person name="Silar P."/>
            <person name="Natvig D."/>
            <person name="Lalanne C."/>
            <person name="Gautier V."/>
            <person name="Ament-Velasquez S.L."/>
            <person name="Kruys A."/>
            <person name="Hutchinson M.I."/>
            <person name="Powell A.J."/>
            <person name="Barry K."/>
            <person name="Miller A.N."/>
            <person name="Grigoriev I.V."/>
            <person name="Debuchy R."/>
            <person name="Gladieux P."/>
            <person name="Thoren M.H."/>
            <person name="Johannesson H."/>
        </authorList>
    </citation>
    <scope>NUCLEOTIDE SEQUENCE</scope>
    <source>
        <strain evidence="2">SMH2532-1</strain>
    </source>
</reference>
<proteinExistence type="predicted"/>
<dbReference type="EMBL" id="JAULSV010000007">
    <property type="protein sequence ID" value="KAK0638893.1"/>
    <property type="molecule type" value="Genomic_DNA"/>
</dbReference>
<sequence length="128" mass="14580">MPLNATKESEILKNLRKLGMPYQAPDTTDAFRSSKINPPPALPILLTTQAPHPSPHPLDSNKRKTQGVCPTASRLKNPFSNPKNARHTALSWKRNTQDPLKRLAKCFATHRDGRKQYETTDRQEYKHK</sequence>
<accession>A0AA39XRI6</accession>
<dbReference type="Proteomes" id="UP001174936">
    <property type="component" value="Unassembled WGS sequence"/>
</dbReference>